<comment type="caution">
    <text evidence="5">The sequence shown here is derived from an EMBL/GenBank/DDBJ whole genome shotgun (WGS) entry which is preliminary data.</text>
</comment>
<dbReference type="GO" id="GO:0005524">
    <property type="term" value="F:ATP binding"/>
    <property type="evidence" value="ECO:0007669"/>
    <property type="project" value="UniProtKB-KW"/>
</dbReference>
<keyword evidence="2" id="KW-0547">Nucleotide-binding</keyword>
<dbReference type="PANTHER" id="PTHR42939:SF1">
    <property type="entry name" value="ABC TRANSPORTER ATP-BINDING PROTEIN ALBC-RELATED"/>
    <property type="match status" value="1"/>
</dbReference>
<keyword evidence="3 5" id="KW-0067">ATP-binding</keyword>
<dbReference type="InterPro" id="IPR003439">
    <property type="entry name" value="ABC_transporter-like_ATP-bd"/>
</dbReference>
<evidence type="ECO:0000313" key="6">
    <source>
        <dbReference type="Proteomes" id="UP000297454"/>
    </source>
</evidence>
<evidence type="ECO:0000256" key="3">
    <source>
        <dbReference type="ARBA" id="ARBA00022840"/>
    </source>
</evidence>
<dbReference type="InterPro" id="IPR051782">
    <property type="entry name" value="ABC_Transporter_VariousFunc"/>
</dbReference>
<dbReference type="CDD" id="cd03230">
    <property type="entry name" value="ABC_DR_subfamily_A"/>
    <property type="match status" value="1"/>
</dbReference>
<proteinExistence type="predicted"/>
<dbReference type="Pfam" id="PF00005">
    <property type="entry name" value="ABC_tran"/>
    <property type="match status" value="1"/>
</dbReference>
<dbReference type="Proteomes" id="UP000297454">
    <property type="component" value="Unassembled WGS sequence"/>
</dbReference>
<dbReference type="InterPro" id="IPR003593">
    <property type="entry name" value="AAA+_ATPase"/>
</dbReference>
<dbReference type="PANTHER" id="PTHR42939">
    <property type="entry name" value="ABC TRANSPORTER ATP-BINDING PROTEIN ALBC-RELATED"/>
    <property type="match status" value="1"/>
</dbReference>
<evidence type="ECO:0000256" key="1">
    <source>
        <dbReference type="ARBA" id="ARBA00022448"/>
    </source>
</evidence>
<sequence length="209" mass="24136">MKIEVKSAKKSFGENVVFDNVNVEFSTGNFYLIKGINGSGKTVFLKCLCGYFVLDSGDILQDNIKIRDKNNFIQNAGIIIETPSFLEHLTVLENLNLLKKMSKKITDEKIDLWIRFYKIEKFKNTKYKNCSLGTKQKLLLIQAFIHEPELLILDEPFNSLDIESVNKTFEYLSDIKKDSIIILSTHINDNVNYISDEEYLFEDGVMKKI</sequence>
<name>A0A4R9C1V3_9FIRM</name>
<accession>A0A4R9C1V3</accession>
<keyword evidence="1" id="KW-0813">Transport</keyword>
<protein>
    <submittedName>
        <fullName evidence="5">ABC transporter ATP-binding protein</fullName>
    </submittedName>
</protein>
<evidence type="ECO:0000259" key="4">
    <source>
        <dbReference type="PROSITE" id="PS50893"/>
    </source>
</evidence>
<reference evidence="5 6" key="1">
    <citation type="submission" date="2019-01" db="EMBL/GenBank/DDBJ databases">
        <title>Draft Genome Sequences of Helcococcus ovis Strains Isolated from the Uterus and Vagina of Dairy Cows with Metritis.</title>
        <authorList>
            <person name="Cunha F."/>
            <person name="Jeon S.J."/>
            <person name="Kutzer P."/>
            <person name="Galvao K.N."/>
        </authorList>
    </citation>
    <scope>NUCLEOTIDE SEQUENCE [LARGE SCALE GENOMIC DNA]</scope>
    <source>
        <strain evidence="5 6">KG-37</strain>
    </source>
</reference>
<dbReference type="EMBL" id="SCFR01000021">
    <property type="protein sequence ID" value="TFF65315.1"/>
    <property type="molecule type" value="Genomic_DNA"/>
</dbReference>
<dbReference type="PROSITE" id="PS50893">
    <property type="entry name" value="ABC_TRANSPORTER_2"/>
    <property type="match status" value="1"/>
</dbReference>
<dbReference type="Gene3D" id="3.40.50.300">
    <property type="entry name" value="P-loop containing nucleotide triphosphate hydrolases"/>
    <property type="match status" value="1"/>
</dbReference>
<feature type="domain" description="ABC transporter" evidence="4">
    <location>
        <begin position="3"/>
        <end position="209"/>
    </location>
</feature>
<keyword evidence="6" id="KW-1185">Reference proteome</keyword>
<organism evidence="5 6">
    <name type="scientific">Helcococcus ovis</name>
    <dbReference type="NCBI Taxonomy" id="72026"/>
    <lineage>
        <taxon>Bacteria</taxon>
        <taxon>Bacillati</taxon>
        <taxon>Bacillota</taxon>
        <taxon>Tissierellia</taxon>
        <taxon>Tissierellales</taxon>
        <taxon>Peptoniphilaceae</taxon>
        <taxon>Helcococcus</taxon>
    </lineage>
</organism>
<dbReference type="SMART" id="SM00382">
    <property type="entry name" value="AAA"/>
    <property type="match status" value="1"/>
</dbReference>
<evidence type="ECO:0000256" key="2">
    <source>
        <dbReference type="ARBA" id="ARBA00022741"/>
    </source>
</evidence>
<dbReference type="RefSeq" id="WP_134744209.1">
    <property type="nucleotide sequence ID" value="NZ_JBFNFK010000004.1"/>
</dbReference>
<gene>
    <name evidence="5" type="ORF">EQF91_06160</name>
</gene>
<dbReference type="GO" id="GO:0016887">
    <property type="term" value="F:ATP hydrolysis activity"/>
    <property type="evidence" value="ECO:0007669"/>
    <property type="project" value="InterPro"/>
</dbReference>
<evidence type="ECO:0000313" key="5">
    <source>
        <dbReference type="EMBL" id="TFF65315.1"/>
    </source>
</evidence>
<dbReference type="InterPro" id="IPR027417">
    <property type="entry name" value="P-loop_NTPase"/>
</dbReference>
<dbReference type="SUPFAM" id="SSF52540">
    <property type="entry name" value="P-loop containing nucleoside triphosphate hydrolases"/>
    <property type="match status" value="1"/>
</dbReference>
<dbReference type="AlphaFoldDB" id="A0A4R9C1V3"/>